<comment type="similarity">
    <text evidence="3 7">Belongs to the HMBS family.</text>
</comment>
<dbReference type="SUPFAM" id="SSF53850">
    <property type="entry name" value="Periplasmic binding protein-like II"/>
    <property type="match status" value="1"/>
</dbReference>
<keyword evidence="4 7" id="KW-0808">Transferase</keyword>
<dbReference type="PRINTS" id="PR00151">
    <property type="entry name" value="PORPHBDMNASE"/>
</dbReference>
<feature type="domain" description="Porphobilinogen deaminase C-terminal" evidence="9">
    <location>
        <begin position="227"/>
        <end position="295"/>
    </location>
</feature>
<proteinExistence type="inferred from homology"/>
<dbReference type="GO" id="GO:0005737">
    <property type="term" value="C:cytoplasm"/>
    <property type="evidence" value="ECO:0007669"/>
    <property type="project" value="UniProtKB-UniRule"/>
</dbReference>
<dbReference type="PIRSF" id="PIRSF001438">
    <property type="entry name" value="4pyrrol_synth_OHMeBilane_synth"/>
    <property type="match status" value="1"/>
</dbReference>
<dbReference type="PANTHER" id="PTHR11557:SF0">
    <property type="entry name" value="PORPHOBILINOGEN DEAMINASE"/>
    <property type="match status" value="1"/>
</dbReference>
<name>A0A1T5LIG6_9FIRM</name>
<dbReference type="FunFam" id="3.40.190.10:FF:000004">
    <property type="entry name" value="Porphobilinogen deaminase"/>
    <property type="match status" value="1"/>
</dbReference>
<keyword evidence="5 7" id="KW-0627">Porphyrin biosynthesis</keyword>
<evidence type="ECO:0000256" key="5">
    <source>
        <dbReference type="ARBA" id="ARBA00023244"/>
    </source>
</evidence>
<dbReference type="GO" id="GO:0006782">
    <property type="term" value="P:protoporphyrinogen IX biosynthetic process"/>
    <property type="evidence" value="ECO:0007669"/>
    <property type="project" value="UniProtKB-UniRule"/>
</dbReference>
<dbReference type="Proteomes" id="UP000190285">
    <property type="component" value="Unassembled WGS sequence"/>
</dbReference>
<dbReference type="InterPro" id="IPR000860">
    <property type="entry name" value="HemC"/>
</dbReference>
<keyword evidence="11" id="KW-1185">Reference proteome</keyword>
<dbReference type="PANTHER" id="PTHR11557">
    <property type="entry name" value="PORPHOBILINOGEN DEAMINASE"/>
    <property type="match status" value="1"/>
</dbReference>
<evidence type="ECO:0000256" key="7">
    <source>
        <dbReference type="HAMAP-Rule" id="MF_00260"/>
    </source>
</evidence>
<reference evidence="10 11" key="1">
    <citation type="submission" date="2017-02" db="EMBL/GenBank/DDBJ databases">
        <authorList>
            <person name="Peterson S.W."/>
        </authorList>
    </citation>
    <scope>NUCLEOTIDE SEQUENCE [LARGE SCALE GENOMIC DNA]</scope>
    <source>
        <strain evidence="10 11">M1</strain>
    </source>
</reference>
<evidence type="ECO:0000313" key="10">
    <source>
        <dbReference type="EMBL" id="SKC75595.1"/>
    </source>
</evidence>
<dbReference type="PROSITE" id="PS00533">
    <property type="entry name" value="PORPHOBILINOGEN_DEAM"/>
    <property type="match status" value="1"/>
</dbReference>
<dbReference type="InterPro" id="IPR036803">
    <property type="entry name" value="Porphobilinogen_deaminase_C_sf"/>
</dbReference>
<dbReference type="Pfam" id="PF03900">
    <property type="entry name" value="Porphobil_deamC"/>
    <property type="match status" value="1"/>
</dbReference>
<dbReference type="Pfam" id="PF01379">
    <property type="entry name" value="Porphobil_deam"/>
    <property type="match status" value="1"/>
</dbReference>
<comment type="subunit">
    <text evidence="7">Monomer.</text>
</comment>
<accession>A0A1T5LIG6</accession>
<dbReference type="InterPro" id="IPR022417">
    <property type="entry name" value="Porphobilin_deaminase_N"/>
</dbReference>
<dbReference type="HAMAP" id="MF_00260">
    <property type="entry name" value="Porphobil_deam"/>
    <property type="match status" value="1"/>
</dbReference>
<dbReference type="InterPro" id="IPR022418">
    <property type="entry name" value="Porphobilinogen_deaminase_C"/>
</dbReference>
<comment type="miscellaneous">
    <text evidence="7">The porphobilinogen subunits are added to the dipyrromethane group.</text>
</comment>
<protein>
    <recommendedName>
        <fullName evidence="7">Porphobilinogen deaminase</fullName>
        <shortName evidence="7">PBG</shortName>
        <ecNumber evidence="7">2.5.1.61</ecNumber>
    </recommendedName>
    <alternativeName>
        <fullName evidence="7">Hydroxymethylbilane synthase</fullName>
        <shortName evidence="7">HMBS</shortName>
    </alternativeName>
    <alternativeName>
        <fullName evidence="7">Pre-uroporphyrinogen synthase</fullName>
    </alternativeName>
</protein>
<comment type="pathway">
    <text evidence="2">Porphyrin-containing compound metabolism; protoporphyrin-IX biosynthesis; coproporphyrinogen-III from 5-aminolevulinate: step 2/4.</text>
</comment>
<dbReference type="GO" id="GO:0004418">
    <property type="term" value="F:hydroxymethylbilane synthase activity"/>
    <property type="evidence" value="ECO:0007669"/>
    <property type="project" value="UniProtKB-UniRule"/>
</dbReference>
<comment type="function">
    <text evidence="1 7">Tetrapolymerization of the monopyrrole PBG into the hydroxymethylbilane pre-uroporphyrinogen in several discrete steps.</text>
</comment>
<dbReference type="InterPro" id="IPR022419">
    <property type="entry name" value="Porphobilin_deaminase_cofac_BS"/>
</dbReference>
<dbReference type="NCBIfam" id="TIGR00212">
    <property type="entry name" value="hemC"/>
    <property type="match status" value="1"/>
</dbReference>
<organism evidence="10 11">
    <name type="scientific">Maledivibacter halophilus</name>
    <dbReference type="NCBI Taxonomy" id="36842"/>
    <lineage>
        <taxon>Bacteria</taxon>
        <taxon>Bacillati</taxon>
        <taxon>Bacillota</taxon>
        <taxon>Clostridia</taxon>
        <taxon>Peptostreptococcales</taxon>
        <taxon>Caminicellaceae</taxon>
        <taxon>Maledivibacter</taxon>
    </lineage>
</organism>
<gene>
    <name evidence="7" type="primary">hemC</name>
    <name evidence="10" type="ORF">SAMN02194393_02882</name>
</gene>
<dbReference type="OrthoDB" id="9810298at2"/>
<feature type="modified residue" description="S-(dipyrrolylmethanemethyl)cysteine" evidence="7">
    <location>
        <position position="242"/>
    </location>
</feature>
<dbReference type="EC" id="2.5.1.61" evidence="7"/>
<evidence type="ECO:0000256" key="3">
    <source>
        <dbReference type="ARBA" id="ARBA00005638"/>
    </source>
</evidence>
<dbReference type="SUPFAM" id="SSF54782">
    <property type="entry name" value="Porphobilinogen deaminase (hydroxymethylbilane synthase), C-terminal domain"/>
    <property type="match status" value="1"/>
</dbReference>
<dbReference type="AlphaFoldDB" id="A0A1T5LIG6"/>
<dbReference type="STRING" id="36842.SAMN02194393_02882"/>
<evidence type="ECO:0000256" key="6">
    <source>
        <dbReference type="ARBA" id="ARBA00048169"/>
    </source>
</evidence>
<evidence type="ECO:0000259" key="9">
    <source>
        <dbReference type="Pfam" id="PF03900"/>
    </source>
</evidence>
<comment type="cofactor">
    <cofactor evidence="7">
        <name>dipyrromethane</name>
        <dbReference type="ChEBI" id="CHEBI:60342"/>
    </cofactor>
    <text evidence="7">Binds 1 dipyrromethane group covalently.</text>
</comment>
<dbReference type="Gene3D" id="3.40.190.10">
    <property type="entry name" value="Periplasmic binding protein-like II"/>
    <property type="match status" value="2"/>
</dbReference>
<evidence type="ECO:0000259" key="8">
    <source>
        <dbReference type="Pfam" id="PF01379"/>
    </source>
</evidence>
<comment type="catalytic activity">
    <reaction evidence="6 7">
        <text>4 porphobilinogen + H2O = hydroxymethylbilane + 4 NH4(+)</text>
        <dbReference type="Rhea" id="RHEA:13185"/>
        <dbReference type="ChEBI" id="CHEBI:15377"/>
        <dbReference type="ChEBI" id="CHEBI:28938"/>
        <dbReference type="ChEBI" id="CHEBI:57845"/>
        <dbReference type="ChEBI" id="CHEBI:58126"/>
        <dbReference type="EC" id="2.5.1.61"/>
    </reaction>
</comment>
<dbReference type="CDD" id="cd13646">
    <property type="entry name" value="PBP2_EcHMBS_like"/>
    <property type="match status" value="1"/>
</dbReference>
<evidence type="ECO:0000313" key="11">
    <source>
        <dbReference type="Proteomes" id="UP000190285"/>
    </source>
</evidence>
<sequence>MGRREITIGSRGSKLALIQTNIVIDELKKYYPETNFKIREIKTIGDKILDKTLSKIGGKGLFVKEIESALLKGEIDIAVHSMKDVPSKFPQSLEISAITKRADVRDVLITKEDKSLFDLKEGAVIGTSSLRRGAQLRSIRSDVEIVPIRGNVQTRIRKMKEMNLDGVVLAAAGLIRTGLENKISYFFNERDIVPAVGQGALGLETRVDDSLIKEIVSKINDKHTEIAVKAERIFMKVLNGGCHVPIGAYAFIEDGKVKMEGVVASIDGKEIIKAYDEDDIKNYEKLAEEIAVKVLNKGGREILKALEDGE</sequence>
<dbReference type="EMBL" id="FUZT01000007">
    <property type="protein sequence ID" value="SKC75595.1"/>
    <property type="molecule type" value="Genomic_DNA"/>
</dbReference>
<dbReference type="RefSeq" id="WP_079492521.1">
    <property type="nucleotide sequence ID" value="NZ_FUZT01000007.1"/>
</dbReference>
<feature type="domain" description="Porphobilinogen deaminase N-terminal" evidence="8">
    <location>
        <begin position="6"/>
        <end position="213"/>
    </location>
</feature>
<evidence type="ECO:0000256" key="2">
    <source>
        <dbReference type="ARBA" id="ARBA00004735"/>
    </source>
</evidence>
<evidence type="ECO:0000256" key="4">
    <source>
        <dbReference type="ARBA" id="ARBA00022679"/>
    </source>
</evidence>
<evidence type="ECO:0000256" key="1">
    <source>
        <dbReference type="ARBA" id="ARBA00002869"/>
    </source>
</evidence>
<dbReference type="Gene3D" id="3.30.160.40">
    <property type="entry name" value="Porphobilinogen deaminase, C-terminal domain"/>
    <property type="match status" value="1"/>
</dbReference>